<dbReference type="Bgee" id="ENSGACG00000011568">
    <property type="expression patterns" value="Expressed in zone of skin and 10 other cell types or tissues"/>
</dbReference>
<reference evidence="1" key="2">
    <citation type="submission" date="2024-04" db="UniProtKB">
        <authorList>
            <consortium name="Ensembl"/>
        </authorList>
    </citation>
    <scope>IDENTIFICATION</scope>
</reference>
<dbReference type="Ensembl" id="ENSGACT00000015320.1">
    <property type="protein sequence ID" value="ENSGACP00000015291.1"/>
    <property type="gene ID" value="ENSGACG00000011568.1"/>
</dbReference>
<name>G3PCG7_GASAC</name>
<accession>G3PCG7</accession>
<protein>
    <submittedName>
        <fullName evidence="1">Uncharacterized protein</fullName>
    </submittedName>
</protein>
<reference evidence="1" key="1">
    <citation type="submission" date="2006-01" db="EMBL/GenBank/DDBJ databases">
        <authorList>
            <person name="Lindblad-Toh K."/>
            <person name="Mauceli E."/>
            <person name="Grabherr M."/>
            <person name="Chang J.L."/>
            <person name="Lander E.S."/>
        </authorList>
    </citation>
    <scope>NUCLEOTIDE SEQUENCE [LARGE SCALE GENOMIC DNA]</scope>
</reference>
<dbReference type="AlphaFoldDB" id="G3PCG7"/>
<sequence>MSEATPTSKLYITCEYASERKEKRDPEVDKLGVWRVSECVLLAVRGFECGLCGCISAFVCV</sequence>
<organism evidence="1">
    <name type="scientific">Gasterosteus aculeatus</name>
    <name type="common">Three-spined stickleback</name>
    <dbReference type="NCBI Taxonomy" id="69293"/>
    <lineage>
        <taxon>Eukaryota</taxon>
        <taxon>Metazoa</taxon>
        <taxon>Chordata</taxon>
        <taxon>Craniata</taxon>
        <taxon>Vertebrata</taxon>
        <taxon>Euteleostomi</taxon>
        <taxon>Actinopterygii</taxon>
        <taxon>Neopterygii</taxon>
        <taxon>Teleostei</taxon>
        <taxon>Neoteleostei</taxon>
        <taxon>Acanthomorphata</taxon>
        <taxon>Eupercaria</taxon>
        <taxon>Perciformes</taxon>
        <taxon>Cottioidei</taxon>
        <taxon>Gasterosteales</taxon>
        <taxon>Gasterosteidae</taxon>
        <taxon>Gasterosteus</taxon>
    </lineage>
</organism>
<dbReference type="InParanoid" id="G3PCG7"/>
<proteinExistence type="predicted"/>
<evidence type="ECO:0000313" key="1">
    <source>
        <dbReference type="Ensembl" id="ENSGACP00000015291.1"/>
    </source>
</evidence>